<protein>
    <recommendedName>
        <fullName evidence="3">Lipoprotein</fullName>
    </recommendedName>
</protein>
<evidence type="ECO:0000313" key="1">
    <source>
        <dbReference type="EMBL" id="GMN89242.1"/>
    </source>
</evidence>
<evidence type="ECO:0008006" key="3">
    <source>
        <dbReference type="Google" id="ProtNLM"/>
    </source>
</evidence>
<name>A0ABQ6PE83_9GAMM</name>
<dbReference type="RefSeq" id="WP_407877067.1">
    <property type="nucleotide sequence ID" value="NZ_BTHG01000002.1"/>
</dbReference>
<evidence type="ECO:0000313" key="2">
    <source>
        <dbReference type="Proteomes" id="UP001628164"/>
    </source>
</evidence>
<reference evidence="1 2" key="1">
    <citation type="journal article" date="2024" name="Dis. Aquat. Organ.">
        <title>Francisella sciaenopsi sp. nov. isolated from diseased red drum Sciaenops ocellatus in Florida, USA.</title>
        <authorList>
            <person name="Kawahara M."/>
            <person name="Cody T.T."/>
            <person name="Yanong R.P.E."/>
            <person name="Henderson E."/>
            <person name="Yazdi Z."/>
            <person name="Soto E."/>
        </authorList>
    </citation>
    <scope>NUCLEOTIDE SEQUENCE [LARGE SCALE GENOMIC DNA]</scope>
    <source>
        <strain evidence="1 2">R22-20-7</strain>
    </source>
</reference>
<accession>A0ABQ6PE83</accession>
<comment type="caution">
    <text evidence="1">The sequence shown here is derived from an EMBL/GenBank/DDBJ whole genome shotgun (WGS) entry which is preliminary data.</text>
</comment>
<dbReference type="Proteomes" id="UP001628164">
    <property type="component" value="Unassembled WGS sequence"/>
</dbReference>
<keyword evidence="2" id="KW-1185">Reference proteome</keyword>
<sequence length="238" mass="27432">MNKLIKFSYILLLCIATISCGIISNDKFIFIGHGATTPDYQLYYDKTKSLFILINKRDGCFQKDDTGTCLAFTHEQAEVFRKNVLHKMIEIKSEIEKKSLTEKQIEEIKKSGLATSSIKLNIGDVYATPVRQILINRKQEYSLIRDSYKLRARIGAIVVPDGKETYIKIAYSVSFPEIRERYGFELRPFIIDPDYFYTHMTEDAIKKALTTQRTVLKENKSVNNTLNKYLKKVASQDS</sequence>
<dbReference type="EMBL" id="BTHG01000002">
    <property type="protein sequence ID" value="GMN89242.1"/>
    <property type="molecule type" value="Genomic_DNA"/>
</dbReference>
<gene>
    <name evidence="1" type="ORF">fsci_07280</name>
</gene>
<dbReference type="PROSITE" id="PS51257">
    <property type="entry name" value="PROKAR_LIPOPROTEIN"/>
    <property type="match status" value="1"/>
</dbReference>
<organism evidence="1 2">
    <name type="scientific">Francisella sciaenopsi</name>
    <dbReference type="NCBI Taxonomy" id="3055034"/>
    <lineage>
        <taxon>Bacteria</taxon>
        <taxon>Pseudomonadati</taxon>
        <taxon>Pseudomonadota</taxon>
        <taxon>Gammaproteobacteria</taxon>
        <taxon>Thiotrichales</taxon>
        <taxon>Francisellaceae</taxon>
        <taxon>Francisella</taxon>
    </lineage>
</organism>
<proteinExistence type="predicted"/>